<organism evidence="9 10">
    <name type="scientific">Hallella mizrahii</name>
    <dbReference type="NCBI Taxonomy" id="2606637"/>
    <lineage>
        <taxon>Bacteria</taxon>
        <taxon>Pseudomonadati</taxon>
        <taxon>Bacteroidota</taxon>
        <taxon>Bacteroidia</taxon>
        <taxon>Bacteroidales</taxon>
        <taxon>Prevotellaceae</taxon>
        <taxon>Hallella</taxon>
    </lineage>
</organism>
<evidence type="ECO:0000313" key="9">
    <source>
        <dbReference type="EMBL" id="MST84594.1"/>
    </source>
</evidence>
<evidence type="ECO:0000259" key="7">
    <source>
        <dbReference type="Pfam" id="PF07980"/>
    </source>
</evidence>
<dbReference type="EMBL" id="VUNG01000017">
    <property type="protein sequence ID" value="MST84594.1"/>
    <property type="molecule type" value="Genomic_DNA"/>
</dbReference>
<dbReference type="SUPFAM" id="SSF48452">
    <property type="entry name" value="TPR-like"/>
    <property type="match status" value="1"/>
</dbReference>
<evidence type="ECO:0000256" key="4">
    <source>
        <dbReference type="ARBA" id="ARBA00023136"/>
    </source>
</evidence>
<protein>
    <submittedName>
        <fullName evidence="9">RagB/SusD family nutrient uptake outer membrane protein</fullName>
    </submittedName>
</protein>
<dbReference type="Proteomes" id="UP000438914">
    <property type="component" value="Unassembled WGS sequence"/>
</dbReference>
<evidence type="ECO:0000313" key="10">
    <source>
        <dbReference type="Proteomes" id="UP000438914"/>
    </source>
</evidence>
<dbReference type="InterPro" id="IPR011990">
    <property type="entry name" value="TPR-like_helical_dom_sf"/>
</dbReference>
<comment type="similarity">
    <text evidence="2">Belongs to the SusD family.</text>
</comment>
<evidence type="ECO:0000256" key="6">
    <source>
        <dbReference type="SAM" id="SignalP"/>
    </source>
</evidence>
<sequence>MKTKIFTIAATALLSLGLTACGNDFLDVSSKTETSTGNYYKNQNDADRALIGCYDGWQGTVSLGPTFTFQMAAEYMSDECFGGTGANDGRNSQVVDRFDISQESSQTNIYNDLWEYYYKAIYNCNELLLKTEGTPWSSDAVKGRILGETRAIRALCYFDMVRMFEHIPLLTTPTDENVPQADPDSVYALIVNDLTYAADNIPANAYPKSQAAANDGRITKYAAEAMLARVYLFYDGVYNNNERKEMPGGLTASKALAGLEDVIGSGEYSLVPQFKNLWPAASDNWVQDAAGNWTNDSTYAGDGNSETVLSMKFNYTGDYNGNSAGNRNIVMFGMRTGGTICVPYGQGWGGATVTTATWNDFATGDSRQSASIINMAQEGITQLDAWKKVASDQREYTGFTIKKYTPRSKWTKGTDGSWSMTHYYQGLMAGDFQNSQPQDYVLMRYSDVLLMAAELGSPKAQTYFNEVRKRAFTQSDGTLSNGYRELPATESNILRERKLEFVGEGIRYWDLLRQGIDVAANTIAASGERVISGGREETVTIKAENIKSKRGFCQIPLTQIQRSNNLLKQNAGW</sequence>
<comment type="caution">
    <text evidence="9">The sequence shown here is derived from an EMBL/GenBank/DDBJ whole genome shotgun (WGS) entry which is preliminary data.</text>
</comment>
<dbReference type="Pfam" id="PF07980">
    <property type="entry name" value="SusD_RagB"/>
    <property type="match status" value="1"/>
</dbReference>
<evidence type="ECO:0000259" key="8">
    <source>
        <dbReference type="Pfam" id="PF14322"/>
    </source>
</evidence>
<reference evidence="9 10" key="1">
    <citation type="submission" date="2019-08" db="EMBL/GenBank/DDBJ databases">
        <title>In-depth cultivation of the pig gut microbiome towards novel bacterial diversity and tailored functional studies.</title>
        <authorList>
            <person name="Wylensek D."/>
            <person name="Hitch T.C.A."/>
            <person name="Clavel T."/>
        </authorList>
    </citation>
    <scope>NUCLEOTIDE SEQUENCE [LARGE SCALE GENOMIC DNA]</scope>
    <source>
        <strain evidence="9 10">LKV-178-WT-2A</strain>
    </source>
</reference>
<dbReference type="RefSeq" id="WP_154534180.1">
    <property type="nucleotide sequence ID" value="NZ_VUNG01000017.1"/>
</dbReference>
<dbReference type="Pfam" id="PF14322">
    <property type="entry name" value="SusD-like_3"/>
    <property type="match status" value="1"/>
</dbReference>
<evidence type="ECO:0000256" key="1">
    <source>
        <dbReference type="ARBA" id="ARBA00004442"/>
    </source>
</evidence>
<dbReference type="InterPro" id="IPR012944">
    <property type="entry name" value="SusD_RagB_dom"/>
</dbReference>
<dbReference type="Gene3D" id="1.25.40.390">
    <property type="match status" value="1"/>
</dbReference>
<feature type="chain" id="PRO_5029549244" evidence="6">
    <location>
        <begin position="21"/>
        <end position="573"/>
    </location>
</feature>
<keyword evidence="5" id="KW-0998">Cell outer membrane</keyword>
<dbReference type="AlphaFoldDB" id="A0A7K0KFG4"/>
<evidence type="ECO:0000256" key="5">
    <source>
        <dbReference type="ARBA" id="ARBA00023237"/>
    </source>
</evidence>
<gene>
    <name evidence="9" type="ORF">FYJ73_07920</name>
</gene>
<keyword evidence="10" id="KW-1185">Reference proteome</keyword>
<evidence type="ECO:0000256" key="2">
    <source>
        <dbReference type="ARBA" id="ARBA00006275"/>
    </source>
</evidence>
<feature type="domain" description="SusD-like N-terminal" evidence="8">
    <location>
        <begin position="24"/>
        <end position="232"/>
    </location>
</feature>
<comment type="subcellular location">
    <subcellularLocation>
        <location evidence="1">Cell outer membrane</location>
    </subcellularLocation>
</comment>
<keyword evidence="3 6" id="KW-0732">Signal</keyword>
<proteinExistence type="inferred from homology"/>
<feature type="domain" description="RagB/SusD" evidence="7">
    <location>
        <begin position="281"/>
        <end position="573"/>
    </location>
</feature>
<keyword evidence="4" id="KW-0472">Membrane</keyword>
<accession>A0A7K0KFG4</accession>
<dbReference type="GO" id="GO:0009279">
    <property type="term" value="C:cell outer membrane"/>
    <property type="evidence" value="ECO:0007669"/>
    <property type="project" value="UniProtKB-SubCell"/>
</dbReference>
<evidence type="ECO:0000256" key="3">
    <source>
        <dbReference type="ARBA" id="ARBA00022729"/>
    </source>
</evidence>
<feature type="signal peptide" evidence="6">
    <location>
        <begin position="1"/>
        <end position="20"/>
    </location>
</feature>
<name>A0A7K0KFG4_9BACT</name>
<dbReference type="PROSITE" id="PS51257">
    <property type="entry name" value="PROKAR_LIPOPROTEIN"/>
    <property type="match status" value="1"/>
</dbReference>
<dbReference type="InterPro" id="IPR033985">
    <property type="entry name" value="SusD-like_N"/>
</dbReference>